<keyword evidence="1" id="KW-0472">Membrane</keyword>
<gene>
    <name evidence="2" type="ORF">PNIG_a1855</name>
</gene>
<reference evidence="2 3" key="1">
    <citation type="submission" date="2015-03" db="EMBL/GenBank/DDBJ databases">
        <authorList>
            <person name="Xie B.-B."/>
            <person name="Rong J.-C."/>
            <person name="Qin Q.-L."/>
            <person name="Zhang Y.-Z."/>
        </authorList>
    </citation>
    <scope>NUCLEOTIDE SEQUENCE [LARGE SCALE GENOMIC DNA]</scope>
    <source>
        <strain evidence="2 3">KMM 661</strain>
    </source>
</reference>
<proteinExistence type="predicted"/>
<sequence length="45" mass="5385">MRSFKYQVITSFVSCMFGFSNRALYFYIVKVNKNSPSRCFIFTQQ</sequence>
<keyword evidence="3" id="KW-1185">Reference proteome</keyword>
<dbReference type="AlphaFoldDB" id="A0AAC9UJJ8"/>
<accession>A0AAC9UJJ8</accession>
<feature type="transmembrane region" description="Helical" evidence="1">
    <location>
        <begin position="6"/>
        <end position="28"/>
    </location>
</feature>
<evidence type="ECO:0000313" key="3">
    <source>
        <dbReference type="Proteomes" id="UP000198329"/>
    </source>
</evidence>
<evidence type="ECO:0000256" key="1">
    <source>
        <dbReference type="SAM" id="Phobius"/>
    </source>
</evidence>
<dbReference type="KEGG" id="png:PNIG_a1855"/>
<keyword evidence="1" id="KW-0812">Transmembrane</keyword>
<evidence type="ECO:0000313" key="2">
    <source>
        <dbReference type="EMBL" id="ASM53947.1"/>
    </source>
</evidence>
<dbReference type="EMBL" id="CP011036">
    <property type="protein sequence ID" value="ASM53947.1"/>
    <property type="molecule type" value="Genomic_DNA"/>
</dbReference>
<organism evidence="2 3">
    <name type="scientific">Pseudoalteromonas nigrifaciens</name>
    <dbReference type="NCBI Taxonomy" id="28109"/>
    <lineage>
        <taxon>Bacteria</taxon>
        <taxon>Pseudomonadati</taxon>
        <taxon>Pseudomonadota</taxon>
        <taxon>Gammaproteobacteria</taxon>
        <taxon>Alteromonadales</taxon>
        <taxon>Pseudoalteromonadaceae</taxon>
        <taxon>Pseudoalteromonas</taxon>
    </lineage>
</organism>
<name>A0AAC9UJJ8_9GAMM</name>
<keyword evidence="1" id="KW-1133">Transmembrane helix</keyword>
<dbReference type="Proteomes" id="UP000198329">
    <property type="component" value="Chromosome I"/>
</dbReference>
<protein>
    <submittedName>
        <fullName evidence="2">Uncharacterized protein</fullName>
    </submittedName>
</protein>